<gene>
    <name evidence="2" type="ORF">GLOIN_2v1778332</name>
</gene>
<proteinExistence type="predicted"/>
<keyword evidence="3" id="KW-1185">Reference proteome</keyword>
<evidence type="ECO:0000313" key="2">
    <source>
        <dbReference type="EMBL" id="POG68335.1"/>
    </source>
</evidence>
<dbReference type="InterPro" id="IPR050167">
    <property type="entry name" value="Ser_Thr_protein_kinase"/>
</dbReference>
<reference evidence="2 3" key="2">
    <citation type="journal article" date="2018" name="New Phytol.">
        <title>High intraspecific genome diversity in the model arbuscular mycorrhizal symbiont Rhizophagus irregularis.</title>
        <authorList>
            <person name="Chen E.C.H."/>
            <person name="Morin E."/>
            <person name="Beaudet D."/>
            <person name="Noel J."/>
            <person name="Yildirir G."/>
            <person name="Ndikumana S."/>
            <person name="Charron P."/>
            <person name="St-Onge C."/>
            <person name="Giorgi J."/>
            <person name="Kruger M."/>
            <person name="Marton T."/>
            <person name="Ropars J."/>
            <person name="Grigoriev I.V."/>
            <person name="Hainaut M."/>
            <person name="Henrissat B."/>
            <person name="Roux C."/>
            <person name="Martin F."/>
            <person name="Corradi N."/>
        </authorList>
    </citation>
    <scope>NUCLEOTIDE SEQUENCE [LARGE SCALE GENOMIC DNA]</scope>
    <source>
        <strain evidence="2 3">DAOM 197198</strain>
    </source>
</reference>
<dbReference type="SUPFAM" id="SSF56112">
    <property type="entry name" value="Protein kinase-like (PK-like)"/>
    <property type="match status" value="1"/>
</dbReference>
<dbReference type="GO" id="GO:0004672">
    <property type="term" value="F:protein kinase activity"/>
    <property type="evidence" value="ECO:0007669"/>
    <property type="project" value="InterPro"/>
</dbReference>
<dbReference type="VEuPathDB" id="FungiDB:RhiirFUN_021630"/>
<accession>A0A2P4PSG7</accession>
<dbReference type="InterPro" id="IPR000719">
    <property type="entry name" value="Prot_kinase_dom"/>
</dbReference>
<dbReference type="Gene3D" id="1.10.510.10">
    <property type="entry name" value="Transferase(Phosphotransferase) domain 1"/>
    <property type="match status" value="1"/>
</dbReference>
<dbReference type="EMBL" id="AUPC02000154">
    <property type="protein sequence ID" value="POG68335.1"/>
    <property type="molecule type" value="Genomic_DNA"/>
</dbReference>
<organism evidence="2 3">
    <name type="scientific">Rhizophagus irregularis (strain DAOM 181602 / DAOM 197198 / MUCL 43194)</name>
    <name type="common">Arbuscular mycorrhizal fungus</name>
    <name type="synonym">Glomus intraradices</name>
    <dbReference type="NCBI Taxonomy" id="747089"/>
    <lineage>
        <taxon>Eukaryota</taxon>
        <taxon>Fungi</taxon>
        <taxon>Fungi incertae sedis</taxon>
        <taxon>Mucoromycota</taxon>
        <taxon>Glomeromycotina</taxon>
        <taxon>Glomeromycetes</taxon>
        <taxon>Glomerales</taxon>
        <taxon>Glomeraceae</taxon>
        <taxon>Rhizophagus</taxon>
    </lineage>
</organism>
<dbReference type="Proteomes" id="UP000018888">
    <property type="component" value="Unassembled WGS sequence"/>
</dbReference>
<reference evidence="2 3" key="1">
    <citation type="journal article" date="2013" name="Proc. Natl. Acad. Sci. U.S.A.">
        <title>Genome of an arbuscular mycorrhizal fungus provides insight into the oldest plant symbiosis.</title>
        <authorList>
            <person name="Tisserant E."/>
            <person name="Malbreil M."/>
            <person name="Kuo A."/>
            <person name="Kohler A."/>
            <person name="Symeonidi A."/>
            <person name="Balestrini R."/>
            <person name="Charron P."/>
            <person name="Duensing N."/>
            <person name="Frei Dit Frey N."/>
            <person name="Gianinazzi-Pearson V."/>
            <person name="Gilbert L.B."/>
            <person name="Handa Y."/>
            <person name="Herr J.R."/>
            <person name="Hijri M."/>
            <person name="Koul R."/>
            <person name="Kawaguchi M."/>
            <person name="Krajinski F."/>
            <person name="Lammers P.J."/>
            <person name="Masclaux F.G."/>
            <person name="Murat C."/>
            <person name="Morin E."/>
            <person name="Ndikumana S."/>
            <person name="Pagni M."/>
            <person name="Petitpierre D."/>
            <person name="Requena N."/>
            <person name="Rosikiewicz P."/>
            <person name="Riley R."/>
            <person name="Saito K."/>
            <person name="San Clemente H."/>
            <person name="Shapiro H."/>
            <person name="van Tuinen D."/>
            <person name="Becard G."/>
            <person name="Bonfante P."/>
            <person name="Paszkowski U."/>
            <person name="Shachar-Hill Y.Y."/>
            <person name="Tuskan G.A."/>
            <person name="Young P.W."/>
            <person name="Sanders I.R."/>
            <person name="Henrissat B."/>
            <person name="Rensing S.A."/>
            <person name="Grigoriev I.V."/>
            <person name="Corradi N."/>
            <person name="Roux C."/>
            <person name="Martin F."/>
        </authorList>
    </citation>
    <scope>NUCLEOTIDE SEQUENCE [LARGE SCALE GENOMIC DNA]</scope>
    <source>
        <strain evidence="2 3">DAOM 197198</strain>
    </source>
</reference>
<comment type="caution">
    <text evidence="2">The sequence shown here is derived from an EMBL/GenBank/DDBJ whole genome shotgun (WGS) entry which is preliminary data.</text>
</comment>
<dbReference type="PROSITE" id="PS50011">
    <property type="entry name" value="PROTEIN_KINASE_DOM"/>
    <property type="match status" value="1"/>
</dbReference>
<dbReference type="InterPro" id="IPR011009">
    <property type="entry name" value="Kinase-like_dom_sf"/>
</dbReference>
<name>A0A2P4PSG7_RHIID</name>
<sequence length="334" mass="39341">MSNSTEFNSNEWIDWIEEAIAKKHIKYYDYKHFNNIQRNWFWRFWKIKEIVNELNLQREVDFHENIIRFCGITTANQDDNSKKYLLVMEYADSVKEIVNELNLQREVDFHENILRFCGITTANQDDNSKKYLLVMEYADSGTLRNYLSEHFDSLTWKNKLDLAFQLANAISCLYDEGIVHRDLHSNNILVHKNTIKLADFGLSKRIEESSNIQQNLFGRIAYIDPQAFNRKRDSNNKIQVYSLNKKSDIYSIGILLWEISSGRPPFHNDPHDVGLAMEIVRGLRENPIPNTPADYIKIYTASGRLREPLKYKEYLNGKYRKKGQEEGKKGQRKG</sequence>
<dbReference type="Pfam" id="PF07714">
    <property type="entry name" value="PK_Tyr_Ser-Thr"/>
    <property type="match status" value="1"/>
</dbReference>
<evidence type="ECO:0000259" key="1">
    <source>
        <dbReference type="PROSITE" id="PS50011"/>
    </source>
</evidence>
<feature type="domain" description="Protein kinase" evidence="1">
    <location>
        <begin position="30"/>
        <end position="334"/>
    </location>
</feature>
<dbReference type="PRINTS" id="PR00109">
    <property type="entry name" value="TYRKINASE"/>
</dbReference>
<evidence type="ECO:0000313" key="3">
    <source>
        <dbReference type="Proteomes" id="UP000018888"/>
    </source>
</evidence>
<dbReference type="PANTHER" id="PTHR23257">
    <property type="entry name" value="SERINE-THREONINE PROTEIN KINASE"/>
    <property type="match status" value="1"/>
</dbReference>
<protein>
    <submittedName>
        <fullName evidence="2">Kinase-like domain-containing protein</fullName>
    </submittedName>
</protein>
<dbReference type="GO" id="GO:0005737">
    <property type="term" value="C:cytoplasm"/>
    <property type="evidence" value="ECO:0007669"/>
    <property type="project" value="TreeGrafter"/>
</dbReference>
<dbReference type="InterPro" id="IPR001245">
    <property type="entry name" value="Ser-Thr/Tyr_kinase_cat_dom"/>
</dbReference>
<dbReference type="AlphaFoldDB" id="A0A2P4PSG7"/>
<dbReference type="GO" id="GO:0007165">
    <property type="term" value="P:signal transduction"/>
    <property type="evidence" value="ECO:0007669"/>
    <property type="project" value="TreeGrafter"/>
</dbReference>
<dbReference type="GO" id="GO:0005524">
    <property type="term" value="F:ATP binding"/>
    <property type="evidence" value="ECO:0007669"/>
    <property type="project" value="InterPro"/>
</dbReference>